<feature type="transmembrane region" description="Helical" evidence="8">
    <location>
        <begin position="111"/>
        <end position="129"/>
    </location>
</feature>
<gene>
    <name evidence="10" type="ORF">AMTR_s00109p00148620</name>
</gene>
<dbReference type="eggNOG" id="KOG0504">
    <property type="taxonomic scope" value="Eukaryota"/>
</dbReference>
<proteinExistence type="predicted"/>
<evidence type="ECO:0000256" key="2">
    <source>
        <dbReference type="ARBA" id="ARBA00022692"/>
    </source>
</evidence>
<evidence type="ECO:0000313" key="11">
    <source>
        <dbReference type="Proteomes" id="UP000017836"/>
    </source>
</evidence>
<dbReference type="HOGENOM" id="CLU_049091_0_0_1"/>
<sequence>MAIQFIKVLVTVPKIESNALNSKVLTALEALEQDSSNSYDMETQQVISTAGDKTSHESSSSTIIIPENNGGSANQAISLMRTSQSAGQDRKQGKKKPKHLQKQDWISKSKTTIMLVAVLIATITFQAGFTPPTKDTTPGAPITTDHEKFPQSQKQQAYHLFIFCDTVGLVTSLLIILLLMSIVGVKKQLLMRVLMAIMWISMYFTANAFFIGMLVSNYEDNAAKIIVRFSCLFFNGGMLLIICTRLLRLSISWWRKGPLMKRVLVVLLWAFAYFPLSLILLSSMINLLSVYSLYRHYSLFNPATMVFNVVLVVLVVLVKRKRENVKKEDRRKRENVKKEDRVSRGIELDIESGKGKD</sequence>
<evidence type="ECO:0000313" key="10">
    <source>
        <dbReference type="EMBL" id="ERM98714.1"/>
    </source>
</evidence>
<feature type="transmembrane region" description="Helical" evidence="8">
    <location>
        <begin position="157"/>
        <end position="181"/>
    </location>
</feature>
<keyword evidence="3" id="KW-0677">Repeat</keyword>
<evidence type="ECO:0000256" key="8">
    <source>
        <dbReference type="SAM" id="Phobius"/>
    </source>
</evidence>
<dbReference type="Proteomes" id="UP000017836">
    <property type="component" value="Unassembled WGS sequence"/>
</dbReference>
<dbReference type="InterPro" id="IPR026961">
    <property type="entry name" value="PGG_dom"/>
</dbReference>
<evidence type="ECO:0000256" key="5">
    <source>
        <dbReference type="ARBA" id="ARBA00023043"/>
    </source>
</evidence>
<protein>
    <recommendedName>
        <fullName evidence="9">PGG domain-containing protein</fullName>
    </recommendedName>
</protein>
<feature type="region of interest" description="Disordered" evidence="7">
    <location>
        <begin position="81"/>
        <end position="101"/>
    </location>
</feature>
<dbReference type="EMBL" id="KI395307">
    <property type="protein sequence ID" value="ERM98714.1"/>
    <property type="molecule type" value="Genomic_DNA"/>
</dbReference>
<accession>W1NVM4</accession>
<feature type="transmembrane region" description="Helical" evidence="8">
    <location>
        <begin position="263"/>
        <end position="285"/>
    </location>
</feature>
<evidence type="ECO:0000256" key="7">
    <source>
        <dbReference type="SAM" id="MobiDB-lite"/>
    </source>
</evidence>
<dbReference type="PANTHER" id="PTHR24186:SF38">
    <property type="entry name" value="ANKYRIN REPEAT FAMILY PROTEIN"/>
    <property type="match status" value="1"/>
</dbReference>
<feature type="region of interest" description="Disordered" evidence="7">
    <location>
        <begin position="47"/>
        <end position="67"/>
    </location>
</feature>
<feature type="transmembrane region" description="Helical" evidence="8">
    <location>
        <begin position="297"/>
        <end position="318"/>
    </location>
</feature>
<reference evidence="11" key="1">
    <citation type="journal article" date="2013" name="Science">
        <title>The Amborella genome and the evolution of flowering plants.</title>
        <authorList>
            <consortium name="Amborella Genome Project"/>
        </authorList>
    </citation>
    <scope>NUCLEOTIDE SEQUENCE [LARGE SCALE GENOMIC DNA]</scope>
</reference>
<dbReference type="Pfam" id="PF13962">
    <property type="entry name" value="PGG"/>
    <property type="match status" value="1"/>
</dbReference>
<evidence type="ECO:0000259" key="9">
    <source>
        <dbReference type="Pfam" id="PF13962"/>
    </source>
</evidence>
<feature type="transmembrane region" description="Helical" evidence="8">
    <location>
        <begin position="193"/>
        <end position="213"/>
    </location>
</feature>
<keyword evidence="6 8" id="KW-0472">Membrane</keyword>
<feature type="domain" description="PGG" evidence="9">
    <location>
        <begin position="104"/>
        <end position="215"/>
    </location>
</feature>
<evidence type="ECO:0000256" key="3">
    <source>
        <dbReference type="ARBA" id="ARBA00022737"/>
    </source>
</evidence>
<dbReference type="GO" id="GO:0016020">
    <property type="term" value="C:membrane"/>
    <property type="evidence" value="ECO:0000318"/>
    <property type="project" value="GO_Central"/>
</dbReference>
<keyword evidence="2 8" id="KW-0812">Transmembrane</keyword>
<evidence type="ECO:0000256" key="6">
    <source>
        <dbReference type="ARBA" id="ARBA00023136"/>
    </source>
</evidence>
<dbReference type="STRING" id="13333.W1NVM4"/>
<evidence type="ECO:0000256" key="4">
    <source>
        <dbReference type="ARBA" id="ARBA00022989"/>
    </source>
</evidence>
<organism evidence="10 11">
    <name type="scientific">Amborella trichopoda</name>
    <dbReference type="NCBI Taxonomy" id="13333"/>
    <lineage>
        <taxon>Eukaryota</taxon>
        <taxon>Viridiplantae</taxon>
        <taxon>Streptophyta</taxon>
        <taxon>Embryophyta</taxon>
        <taxon>Tracheophyta</taxon>
        <taxon>Spermatophyta</taxon>
        <taxon>Magnoliopsida</taxon>
        <taxon>Amborellales</taxon>
        <taxon>Amborellaceae</taxon>
        <taxon>Amborella</taxon>
    </lineage>
</organism>
<dbReference type="PANTHER" id="PTHR24186">
    <property type="entry name" value="PROTEIN PHOSPHATASE 1 REGULATORY SUBUNIT"/>
    <property type="match status" value="1"/>
</dbReference>
<dbReference type="Gramene" id="ERM98714">
    <property type="protein sequence ID" value="ERM98714"/>
    <property type="gene ID" value="AMTR_s00109p00148620"/>
</dbReference>
<evidence type="ECO:0000256" key="1">
    <source>
        <dbReference type="ARBA" id="ARBA00004141"/>
    </source>
</evidence>
<name>W1NVM4_AMBTC</name>
<keyword evidence="11" id="KW-1185">Reference proteome</keyword>
<comment type="subcellular location">
    <subcellularLocation>
        <location evidence="1">Membrane</location>
        <topology evidence="1">Multi-pass membrane protein</topology>
    </subcellularLocation>
</comment>
<keyword evidence="4 8" id="KW-1133">Transmembrane helix</keyword>
<keyword evidence="5" id="KW-0040">ANK repeat</keyword>
<dbReference type="AlphaFoldDB" id="W1NVM4"/>
<feature type="transmembrane region" description="Helical" evidence="8">
    <location>
        <begin position="225"/>
        <end position="243"/>
    </location>
</feature>